<protein>
    <recommendedName>
        <fullName evidence="1">Gp5/Type VI secretion system Vgr protein OB-fold domain-containing protein</fullName>
    </recommendedName>
</protein>
<feature type="domain" description="Gp5/Type VI secretion system Vgr protein OB-fold" evidence="1">
    <location>
        <begin position="22"/>
        <end position="96"/>
    </location>
</feature>
<evidence type="ECO:0000313" key="3">
    <source>
        <dbReference type="Proteomes" id="UP000621455"/>
    </source>
</evidence>
<accession>A0ABX0NE41</accession>
<dbReference type="Gene3D" id="2.40.50.230">
    <property type="entry name" value="Gp5 N-terminal domain"/>
    <property type="match status" value="1"/>
</dbReference>
<dbReference type="SUPFAM" id="SSF69255">
    <property type="entry name" value="gp5 N-terminal domain-like"/>
    <property type="match status" value="1"/>
</dbReference>
<reference evidence="2 3" key="1">
    <citation type="submission" date="2019-10" db="EMBL/GenBank/DDBJ databases">
        <title>Taxonomy of Antarctic Massilia spp.: description of Massilia rubra sp. nov., Massilia aquatica sp. nov., Massilia mucilaginosa sp. nov., Massilia frigida sp. nov. isolated from streams, lakes and regoliths.</title>
        <authorList>
            <person name="Holochova P."/>
            <person name="Sedlacek I."/>
            <person name="Kralova S."/>
            <person name="Maslanova I."/>
            <person name="Busse H.-J."/>
            <person name="Stankova E."/>
            <person name="Vrbovska V."/>
            <person name="Kovarovic V."/>
            <person name="Bartak M."/>
            <person name="Svec P."/>
            <person name="Pantucek R."/>
        </authorList>
    </citation>
    <scope>NUCLEOTIDE SEQUENCE [LARGE SCALE GENOMIC DNA]</scope>
    <source>
        <strain evidence="2 3">CCM 8695</strain>
    </source>
</reference>
<evidence type="ECO:0000259" key="1">
    <source>
        <dbReference type="Pfam" id="PF04717"/>
    </source>
</evidence>
<dbReference type="RefSeq" id="WP_167088133.1">
    <property type="nucleotide sequence ID" value="NZ_WHJG01000015.1"/>
</dbReference>
<sequence>MNDMEHLGRLVERTATSYFGKYRGQVTDVDDPLGQGRIRATVPAVMHEHECDWALPAVPFAGAQHGMLMLPAIGAGVWIEFEAGNINTPIWSGTWWAEHEKPDDAEAQVRVIVSENGHKVVLNDKNDELTLTHGSGPEIKLTATEIILSCGQCELRISGDNISLNNGVIKVGIAGVSLVNGAMAFGVPP</sequence>
<organism evidence="2 3">
    <name type="scientific">Massilia frigida</name>
    <dbReference type="NCBI Taxonomy" id="2609281"/>
    <lineage>
        <taxon>Bacteria</taxon>
        <taxon>Pseudomonadati</taxon>
        <taxon>Pseudomonadota</taxon>
        <taxon>Betaproteobacteria</taxon>
        <taxon>Burkholderiales</taxon>
        <taxon>Oxalobacteraceae</taxon>
        <taxon>Telluria group</taxon>
        <taxon>Massilia</taxon>
    </lineage>
</organism>
<comment type="caution">
    <text evidence="2">The sequence shown here is derived from an EMBL/GenBank/DDBJ whole genome shotgun (WGS) entry which is preliminary data.</text>
</comment>
<gene>
    <name evidence="2" type="ORF">F2P44_16165</name>
</gene>
<keyword evidence="3" id="KW-1185">Reference proteome</keyword>
<dbReference type="InterPro" id="IPR006531">
    <property type="entry name" value="Gp5/Vgr_OB"/>
</dbReference>
<dbReference type="InterPro" id="IPR037026">
    <property type="entry name" value="Vgr_OB-fold_dom_sf"/>
</dbReference>
<dbReference type="Pfam" id="PF04717">
    <property type="entry name" value="Phage_base_V"/>
    <property type="match status" value="1"/>
</dbReference>
<dbReference type="EMBL" id="WHJG01000015">
    <property type="protein sequence ID" value="NHZ80796.1"/>
    <property type="molecule type" value="Genomic_DNA"/>
</dbReference>
<evidence type="ECO:0000313" key="2">
    <source>
        <dbReference type="EMBL" id="NHZ80796.1"/>
    </source>
</evidence>
<name>A0ABX0NE41_9BURK</name>
<proteinExistence type="predicted"/>
<dbReference type="Proteomes" id="UP000621455">
    <property type="component" value="Unassembled WGS sequence"/>
</dbReference>